<name>A0A9P5ZQQ6_PLEER</name>
<gene>
    <name evidence="1" type="ORF">BDN71DRAFT_1434572</name>
</gene>
<comment type="caution">
    <text evidence="1">The sequence shown here is derived from an EMBL/GenBank/DDBJ whole genome shotgun (WGS) entry which is preliminary data.</text>
</comment>
<sequence>MAGTDGDSEGAFLQPSRALRCETCNEVRKHHKHTIPSIWFPGPTEPKLHVSSELVLLYCSLMGFRQLQRKLDNEMVELCEMVNGLGAGMGGMDMPTFLQGLRGRICRIEELTKWMAALLSQNSLLRTTSTPSVVVPYGHLADSSQTHRLGGKSVSSKFIAVPSLQDNISWYNPGPYWYPNAGLNTI</sequence>
<accession>A0A9P5ZQQ6</accession>
<keyword evidence="2" id="KW-1185">Reference proteome</keyword>
<evidence type="ECO:0000313" key="1">
    <source>
        <dbReference type="EMBL" id="KAF9490634.1"/>
    </source>
</evidence>
<reference evidence="1" key="1">
    <citation type="submission" date="2020-11" db="EMBL/GenBank/DDBJ databases">
        <authorList>
            <consortium name="DOE Joint Genome Institute"/>
            <person name="Ahrendt S."/>
            <person name="Riley R."/>
            <person name="Andreopoulos W."/>
            <person name="Labutti K."/>
            <person name="Pangilinan J."/>
            <person name="Ruiz-Duenas F.J."/>
            <person name="Barrasa J.M."/>
            <person name="Sanchez-Garcia M."/>
            <person name="Camarero S."/>
            <person name="Miyauchi S."/>
            <person name="Serrano A."/>
            <person name="Linde D."/>
            <person name="Babiker R."/>
            <person name="Drula E."/>
            <person name="Ayuso-Fernandez I."/>
            <person name="Pacheco R."/>
            <person name="Padilla G."/>
            <person name="Ferreira P."/>
            <person name="Barriuso J."/>
            <person name="Kellner H."/>
            <person name="Castanera R."/>
            <person name="Alfaro M."/>
            <person name="Ramirez L."/>
            <person name="Pisabarro A.G."/>
            <person name="Kuo A."/>
            <person name="Tritt A."/>
            <person name="Lipzen A."/>
            <person name="He G."/>
            <person name="Yan M."/>
            <person name="Ng V."/>
            <person name="Cullen D."/>
            <person name="Martin F."/>
            <person name="Rosso M.-N."/>
            <person name="Henrissat B."/>
            <person name="Hibbett D."/>
            <person name="Martinez A.T."/>
            <person name="Grigoriev I.V."/>
        </authorList>
    </citation>
    <scope>NUCLEOTIDE SEQUENCE</scope>
    <source>
        <strain evidence="1">ATCC 90797</strain>
    </source>
</reference>
<protein>
    <submittedName>
        <fullName evidence="1">Uncharacterized protein</fullName>
    </submittedName>
</protein>
<proteinExistence type="predicted"/>
<organism evidence="1 2">
    <name type="scientific">Pleurotus eryngii</name>
    <name type="common">Boletus of the steppes</name>
    <dbReference type="NCBI Taxonomy" id="5323"/>
    <lineage>
        <taxon>Eukaryota</taxon>
        <taxon>Fungi</taxon>
        <taxon>Dikarya</taxon>
        <taxon>Basidiomycota</taxon>
        <taxon>Agaricomycotina</taxon>
        <taxon>Agaricomycetes</taxon>
        <taxon>Agaricomycetidae</taxon>
        <taxon>Agaricales</taxon>
        <taxon>Pleurotineae</taxon>
        <taxon>Pleurotaceae</taxon>
        <taxon>Pleurotus</taxon>
    </lineage>
</organism>
<evidence type="ECO:0000313" key="2">
    <source>
        <dbReference type="Proteomes" id="UP000807025"/>
    </source>
</evidence>
<dbReference type="Proteomes" id="UP000807025">
    <property type="component" value="Unassembled WGS sequence"/>
</dbReference>
<dbReference type="AlphaFoldDB" id="A0A9P5ZQQ6"/>
<dbReference type="EMBL" id="MU154637">
    <property type="protein sequence ID" value="KAF9490634.1"/>
    <property type="molecule type" value="Genomic_DNA"/>
</dbReference>